<dbReference type="InterPro" id="IPR008984">
    <property type="entry name" value="SMAD_FHA_dom_sf"/>
</dbReference>
<protein>
    <submittedName>
        <fullName evidence="1">Uncharacterized protein</fullName>
    </submittedName>
</protein>
<evidence type="ECO:0000313" key="1">
    <source>
        <dbReference type="EMBL" id="ORA73841.1"/>
    </source>
</evidence>
<comment type="caution">
    <text evidence="1">The sequence shown here is derived from an EMBL/GenBank/DDBJ whole genome shotgun (WGS) entry which is preliminary data.</text>
</comment>
<name>A0A1X0DN56_9MYCO</name>
<evidence type="ECO:0000313" key="2">
    <source>
        <dbReference type="Proteomes" id="UP000192801"/>
    </source>
</evidence>
<dbReference type="Proteomes" id="UP000192801">
    <property type="component" value="Unassembled WGS sequence"/>
</dbReference>
<accession>A0A1X0DN56</accession>
<dbReference type="RefSeq" id="WP_083029015.1">
    <property type="nucleotide sequence ID" value="NZ_AP022618.1"/>
</dbReference>
<keyword evidence="2" id="KW-1185">Reference proteome</keyword>
<dbReference type="SUPFAM" id="SSF49879">
    <property type="entry name" value="SMAD/FHA domain"/>
    <property type="match status" value="1"/>
</dbReference>
<sequence>MEPDRRPWLAVRSGAEWHHLDPDGPLVAVGRDPASQIWLGYDFVSRTHLELSFDDGDWVATDRSSKGIFVNGARRGVVIINDGTVIALAHPDGPTLQFELVGGPPQVVAPASLPAAQPPRELTEPVAMPISELGQLLRLALSSIDGRIATLPAPQNPEFAAAAAPVLADLRALLSVAASATKTTTDAPDLLVAVAEAWRRYDKLLAGSG</sequence>
<dbReference type="AlphaFoldDB" id="A0A1X0DN56"/>
<dbReference type="STRING" id="444597.BST26_01325"/>
<dbReference type="CDD" id="cd22694">
    <property type="entry name" value="FHA_Rv1747-like_rpt1"/>
    <property type="match status" value="1"/>
</dbReference>
<proteinExistence type="predicted"/>
<dbReference type="InterPro" id="IPR000253">
    <property type="entry name" value="FHA_dom"/>
</dbReference>
<dbReference type="EMBL" id="MVHS01000002">
    <property type="protein sequence ID" value="ORA73841.1"/>
    <property type="molecule type" value="Genomic_DNA"/>
</dbReference>
<dbReference type="PROSITE" id="PS50006">
    <property type="entry name" value="FHA_DOMAIN"/>
    <property type="match status" value="1"/>
</dbReference>
<dbReference type="SMART" id="SM00240">
    <property type="entry name" value="FHA"/>
    <property type="match status" value="1"/>
</dbReference>
<reference evidence="1 2" key="1">
    <citation type="submission" date="2016-12" db="EMBL/GenBank/DDBJ databases">
        <title>The new phylogeny of genus Mycobacterium.</title>
        <authorList>
            <person name="Tortoli E."/>
            <person name="Trovato A."/>
            <person name="Cirillo D.M."/>
        </authorList>
    </citation>
    <scope>NUCLEOTIDE SEQUENCE [LARGE SCALE GENOMIC DNA]</scope>
    <source>
        <strain evidence="1 2">DSM 45130</strain>
    </source>
</reference>
<organism evidence="1 2">
    <name type="scientific">Mycolicibacterium insubricum</name>
    <dbReference type="NCBI Taxonomy" id="444597"/>
    <lineage>
        <taxon>Bacteria</taxon>
        <taxon>Bacillati</taxon>
        <taxon>Actinomycetota</taxon>
        <taxon>Actinomycetes</taxon>
        <taxon>Mycobacteriales</taxon>
        <taxon>Mycobacteriaceae</taxon>
        <taxon>Mycolicibacterium</taxon>
    </lineage>
</organism>
<dbReference type="OrthoDB" id="3078176at2"/>
<dbReference type="Pfam" id="PF00498">
    <property type="entry name" value="FHA"/>
    <property type="match status" value="1"/>
</dbReference>
<gene>
    <name evidence="1" type="ORF">BST26_01325</name>
</gene>
<dbReference type="Gene3D" id="2.60.200.20">
    <property type="match status" value="1"/>
</dbReference>